<dbReference type="InterPro" id="IPR006103">
    <property type="entry name" value="Glyco_hydro_2_cat"/>
</dbReference>
<evidence type="ECO:0000256" key="4">
    <source>
        <dbReference type="ARBA" id="ARBA00022801"/>
    </source>
</evidence>
<accession>A0ABU5C500</accession>
<dbReference type="PROSITE" id="PS00719">
    <property type="entry name" value="GLYCOSYL_HYDROL_F2_1"/>
    <property type="match status" value="1"/>
</dbReference>
<dbReference type="InterPro" id="IPR023230">
    <property type="entry name" value="Glyco_hydro_2_CS"/>
</dbReference>
<dbReference type="Gene3D" id="3.20.20.80">
    <property type="entry name" value="Glycosidases"/>
    <property type="match status" value="1"/>
</dbReference>
<keyword evidence="4 8" id="KW-0378">Hydrolase</keyword>
<keyword evidence="5" id="KW-0326">Glycosidase</keyword>
<dbReference type="SUPFAM" id="SSF49303">
    <property type="entry name" value="beta-Galactosidase/glucuronidase domain"/>
    <property type="match status" value="1"/>
</dbReference>
<evidence type="ECO:0000256" key="2">
    <source>
        <dbReference type="ARBA" id="ARBA00007401"/>
    </source>
</evidence>
<evidence type="ECO:0000256" key="5">
    <source>
        <dbReference type="ARBA" id="ARBA00023295"/>
    </source>
</evidence>
<feature type="domain" description="Glycoside hydrolase family 2 catalytic" evidence="7">
    <location>
        <begin position="77"/>
        <end position="300"/>
    </location>
</feature>
<dbReference type="InterPro" id="IPR036156">
    <property type="entry name" value="Beta-gal/glucu_dom_sf"/>
</dbReference>
<dbReference type="InterPro" id="IPR006101">
    <property type="entry name" value="Glyco_hydro_2"/>
</dbReference>
<dbReference type="PANTHER" id="PTHR46323">
    <property type="entry name" value="BETA-GALACTOSIDASE"/>
    <property type="match status" value="1"/>
</dbReference>
<keyword evidence="9" id="KW-1185">Reference proteome</keyword>
<reference evidence="8 9" key="1">
    <citation type="submission" date="2023-10" db="EMBL/GenBank/DDBJ databases">
        <title>Virgibacillus halophilus 5B73C genome.</title>
        <authorList>
            <person name="Miliotis G."/>
            <person name="Sengupta P."/>
            <person name="Hameed A."/>
            <person name="Chuvochina M."/>
            <person name="Mcdonagh F."/>
            <person name="Simpson A.C."/>
            <person name="Singh N.K."/>
            <person name="Rekha P.D."/>
            <person name="Raman K."/>
            <person name="Hugenholtz P."/>
            <person name="Venkateswaran K."/>
        </authorList>
    </citation>
    <scope>NUCLEOTIDE SEQUENCE [LARGE SCALE GENOMIC DNA]</scope>
    <source>
        <strain evidence="8 9">5B73C</strain>
    </source>
</reference>
<organism evidence="8 9">
    <name type="scientific">Tigheibacillus halophilus</name>
    <dbReference type="NCBI Taxonomy" id="361280"/>
    <lineage>
        <taxon>Bacteria</taxon>
        <taxon>Bacillati</taxon>
        <taxon>Bacillota</taxon>
        <taxon>Bacilli</taxon>
        <taxon>Bacillales</taxon>
        <taxon>Bacillaceae</taxon>
        <taxon>Tigheibacillus</taxon>
    </lineage>
</organism>
<sequence length="316" mass="36793">MELLDDKDKPVFEKPLKSDVDFKDKQKLSINQEQLVKHPKKWSAEHPNLYKLLLTLKDKDGKIIETTSTNVGFREFELDGKQMKINGKPITFKGTNRHEIDPEEGRNVSRERMIQDIKLMKQHNINAVRTSHYPNQTQWYDLADEYGLYIIDETNLESHGKRDVLPASDPQWLPASLDRLRSMVERDKNHPSIMIWSLGNEAGQGTTFQHMAELARELDDTRLVHYEGDTRWADMDSVMYPAVSSVESYGKTGKKPFLLIEYAHAMGNSVGNLKEYWDVIDKYDNLQGGFIWDWVDQNLFGTCTGKRGRILFRLWW</sequence>
<dbReference type="InterPro" id="IPR013783">
    <property type="entry name" value="Ig-like_fold"/>
</dbReference>
<dbReference type="Pfam" id="PF00703">
    <property type="entry name" value="Glyco_hydro_2"/>
    <property type="match status" value="1"/>
</dbReference>
<feature type="domain" description="Glycoside hydrolase family 2 immunoglobulin-like beta-sandwich" evidence="6">
    <location>
        <begin position="26"/>
        <end position="74"/>
    </location>
</feature>
<dbReference type="InterPro" id="IPR023232">
    <property type="entry name" value="Glyco_hydro_2_AS"/>
</dbReference>
<dbReference type="Gene3D" id="2.60.40.10">
    <property type="entry name" value="Immunoglobulins"/>
    <property type="match status" value="1"/>
</dbReference>
<name>A0ABU5C500_9BACI</name>
<comment type="catalytic activity">
    <reaction evidence="1">
        <text>Hydrolysis of terminal non-reducing beta-D-galactose residues in beta-D-galactosides.</text>
        <dbReference type="EC" id="3.2.1.23"/>
    </reaction>
</comment>
<dbReference type="GO" id="GO:0016787">
    <property type="term" value="F:hydrolase activity"/>
    <property type="evidence" value="ECO:0007669"/>
    <property type="project" value="UniProtKB-KW"/>
</dbReference>
<dbReference type="EC" id="3.2.1.23" evidence="3"/>
<dbReference type="InterPro" id="IPR006102">
    <property type="entry name" value="Ig-like_GH2"/>
</dbReference>
<comment type="caution">
    <text evidence="8">The sequence shown here is derived from an EMBL/GenBank/DDBJ whole genome shotgun (WGS) entry which is preliminary data.</text>
</comment>
<comment type="similarity">
    <text evidence="2">Belongs to the glycosyl hydrolase 2 family.</text>
</comment>
<dbReference type="Pfam" id="PF02836">
    <property type="entry name" value="Glyco_hydro_2_C"/>
    <property type="match status" value="1"/>
</dbReference>
<gene>
    <name evidence="8" type="ORF">RWE15_04760</name>
</gene>
<evidence type="ECO:0000313" key="8">
    <source>
        <dbReference type="EMBL" id="MDY0393898.1"/>
    </source>
</evidence>
<dbReference type="PRINTS" id="PR00132">
    <property type="entry name" value="GLHYDRLASE2"/>
</dbReference>
<evidence type="ECO:0000313" key="9">
    <source>
        <dbReference type="Proteomes" id="UP001281447"/>
    </source>
</evidence>
<dbReference type="SUPFAM" id="SSF51445">
    <property type="entry name" value="(Trans)glycosidases"/>
    <property type="match status" value="1"/>
</dbReference>
<evidence type="ECO:0000256" key="3">
    <source>
        <dbReference type="ARBA" id="ARBA00012756"/>
    </source>
</evidence>
<dbReference type="EMBL" id="JAWDIP010000003">
    <property type="protein sequence ID" value="MDY0393898.1"/>
    <property type="molecule type" value="Genomic_DNA"/>
</dbReference>
<proteinExistence type="inferred from homology"/>
<dbReference type="PROSITE" id="PS00608">
    <property type="entry name" value="GLYCOSYL_HYDROL_F2_2"/>
    <property type="match status" value="1"/>
</dbReference>
<dbReference type="InterPro" id="IPR017853">
    <property type="entry name" value="GH"/>
</dbReference>
<dbReference type="PANTHER" id="PTHR46323:SF2">
    <property type="entry name" value="BETA-GALACTOSIDASE"/>
    <property type="match status" value="1"/>
</dbReference>
<dbReference type="InterPro" id="IPR050347">
    <property type="entry name" value="Bact_Beta-galactosidase"/>
</dbReference>
<evidence type="ECO:0000259" key="7">
    <source>
        <dbReference type="Pfam" id="PF02836"/>
    </source>
</evidence>
<evidence type="ECO:0000256" key="1">
    <source>
        <dbReference type="ARBA" id="ARBA00001412"/>
    </source>
</evidence>
<dbReference type="Proteomes" id="UP001281447">
    <property type="component" value="Unassembled WGS sequence"/>
</dbReference>
<protein>
    <recommendedName>
        <fullName evidence="3">beta-galactosidase</fullName>
        <ecNumber evidence="3">3.2.1.23</ecNumber>
    </recommendedName>
</protein>
<evidence type="ECO:0000259" key="6">
    <source>
        <dbReference type="Pfam" id="PF00703"/>
    </source>
</evidence>